<dbReference type="Ensembl" id="ENSLCNT00005015846.1">
    <property type="protein sequence ID" value="ENSLCNP00005014177.1"/>
    <property type="gene ID" value="ENSLCNG00005009298.1"/>
</dbReference>
<evidence type="ECO:0000313" key="2">
    <source>
        <dbReference type="Proteomes" id="UP000472241"/>
    </source>
</evidence>
<evidence type="ECO:0000313" key="1">
    <source>
        <dbReference type="Ensembl" id="ENSLCNP00005014177.1"/>
    </source>
</evidence>
<dbReference type="AlphaFoldDB" id="A0A667H3L4"/>
<name>A0A667H3L4_LYNCA</name>
<sequence>SGAASMRSWCLCQICTCGFPSKPGCSPIPLQAVPLGDLTDRDGSSLHPETQNWSVGPCVTTSHRL</sequence>
<keyword evidence="2" id="KW-1185">Reference proteome</keyword>
<proteinExistence type="predicted"/>
<reference evidence="1" key="1">
    <citation type="submission" date="2025-08" db="UniProtKB">
        <authorList>
            <consortium name="Ensembl"/>
        </authorList>
    </citation>
    <scope>IDENTIFICATION</scope>
</reference>
<accession>A0A667H3L4</accession>
<protein>
    <submittedName>
        <fullName evidence="1">Stabilizer of axonemal microtubules 2</fullName>
    </submittedName>
</protein>
<gene>
    <name evidence="1" type="primary">SAXO2</name>
</gene>
<organism evidence="1 2">
    <name type="scientific">Lynx canadensis</name>
    <name type="common">Canada lynx</name>
    <name type="synonym">Felis canadensis</name>
    <dbReference type="NCBI Taxonomy" id="61383"/>
    <lineage>
        <taxon>Eukaryota</taxon>
        <taxon>Metazoa</taxon>
        <taxon>Chordata</taxon>
        <taxon>Craniata</taxon>
        <taxon>Vertebrata</taxon>
        <taxon>Euteleostomi</taxon>
        <taxon>Mammalia</taxon>
        <taxon>Eutheria</taxon>
        <taxon>Laurasiatheria</taxon>
        <taxon>Carnivora</taxon>
        <taxon>Feliformia</taxon>
        <taxon>Felidae</taxon>
        <taxon>Felinae</taxon>
        <taxon>Lynx</taxon>
    </lineage>
</organism>
<reference evidence="1" key="2">
    <citation type="submission" date="2025-09" db="UniProtKB">
        <authorList>
            <consortium name="Ensembl"/>
        </authorList>
    </citation>
    <scope>IDENTIFICATION</scope>
</reference>
<dbReference type="Proteomes" id="UP000472241">
    <property type="component" value="Unplaced"/>
</dbReference>